<dbReference type="EMBL" id="BLZR01000001">
    <property type="protein sequence ID" value="GFP74146.1"/>
    <property type="molecule type" value="Genomic_DNA"/>
</dbReference>
<gene>
    <name evidence="7" type="ORF">bsdtw1_00191</name>
</gene>
<dbReference type="GO" id="GO:0016787">
    <property type="term" value="F:hydrolase activity"/>
    <property type="evidence" value="ECO:0007669"/>
    <property type="project" value="UniProtKB-UniRule"/>
</dbReference>
<dbReference type="InterPro" id="IPR014016">
    <property type="entry name" value="UvrD-like_ATP-bd"/>
</dbReference>
<comment type="caution">
    <text evidence="7">The sequence shown here is derived from an EMBL/GenBank/DDBJ whole genome shotgun (WGS) entry which is preliminary data.</text>
</comment>
<proteinExistence type="predicted"/>
<dbReference type="Pfam" id="PF13245">
    <property type="entry name" value="AAA_19"/>
    <property type="match status" value="1"/>
</dbReference>
<feature type="domain" description="UvrD-like helicase ATP-binding" evidence="6">
    <location>
        <begin position="208"/>
        <end position="566"/>
    </location>
</feature>
<dbReference type="GO" id="GO:0000725">
    <property type="term" value="P:recombinational repair"/>
    <property type="evidence" value="ECO:0007669"/>
    <property type="project" value="TreeGrafter"/>
</dbReference>
<evidence type="ECO:0000256" key="1">
    <source>
        <dbReference type="ARBA" id="ARBA00022741"/>
    </source>
</evidence>
<sequence length="710" mass="83007">MEDNNSSREKELQLLFEEEKLSETLKIVNDEILNYLEKRKYISEYIIDYRKNVIEEYRDDEDKVTEYFDHERYVKEEAFKTIDRKLKELTILKENPYFGKVGFIEDEDLLESLYIGRFGVTQEGRYEPIIVDWRAPVAALFYHGSLGKAAYNSPAGDIETDIKERRQFIIKKGKLQGMFDSEVDVKDDILQMVLSSNSSEKLKDVIMTIQGEQDTIIRRPREKTVVVNGVAGSGKTTIALHRVAYLLYNNRKQLGDKVLILGPNSIFMEYISTVLPSLGEVGVKQDTITSFIIKQISLNEEIMEFPKYMEKVLSGDKEFIEDIKLKKSKVFIGKLDELIQDIEQSYFKIKPVNYFGEEIVGVEEIKNMFEKDYLYMPIFRRSQKIKRVIISKIKDKRDERIWKLNKETEEYKKSLKPDDLLIEENNIEFNRRIKIREIVRELMNSRAELEEWIDNESILNIYNKFNGYKKLTSDDLAPILYLMIKLDGKKAKSDIRHIVIDEAQDYSELQFKAIKELTGCKSMTIVGDTNQRLVDIEQEAAMLRIEDIYPEDDVENYGLNISYRSTMEIMNYANKFLKEEKVIPLVRQGKEVKSVEIASEEDLIDEILMSIEDFKDEGLESIAIITRNSEDMNKIYSKVREFAPVMKFHSEDVIYNGGTVIIPSYFAKGLEFDGVIIVDFNYEKDKDEDLIKYIMSTRALHMLKDINVNL</sequence>
<dbReference type="GO" id="GO:0003677">
    <property type="term" value="F:DNA binding"/>
    <property type="evidence" value="ECO:0007669"/>
    <property type="project" value="InterPro"/>
</dbReference>
<dbReference type="Gene3D" id="3.40.50.300">
    <property type="entry name" value="P-loop containing nucleotide triphosphate hydrolases"/>
    <property type="match status" value="3"/>
</dbReference>
<organism evidence="7 8">
    <name type="scientific">Clostridium fungisolvens</name>
    <dbReference type="NCBI Taxonomy" id="1604897"/>
    <lineage>
        <taxon>Bacteria</taxon>
        <taxon>Bacillati</taxon>
        <taxon>Bacillota</taxon>
        <taxon>Clostridia</taxon>
        <taxon>Eubacteriales</taxon>
        <taxon>Clostridiaceae</taxon>
        <taxon>Clostridium</taxon>
    </lineage>
</organism>
<dbReference type="GO" id="GO:0005829">
    <property type="term" value="C:cytosol"/>
    <property type="evidence" value="ECO:0007669"/>
    <property type="project" value="TreeGrafter"/>
</dbReference>
<accession>A0A6V8SBR6</accession>
<keyword evidence="1 5" id="KW-0547">Nucleotide-binding</keyword>
<keyword evidence="3 5" id="KW-0347">Helicase</keyword>
<evidence type="ECO:0000256" key="2">
    <source>
        <dbReference type="ARBA" id="ARBA00022801"/>
    </source>
</evidence>
<name>A0A6V8SBR6_9CLOT</name>
<evidence type="ECO:0000256" key="5">
    <source>
        <dbReference type="PROSITE-ProRule" id="PRU00560"/>
    </source>
</evidence>
<dbReference type="RefSeq" id="WP_183275728.1">
    <property type="nucleotide sequence ID" value="NZ_BLZR01000001.1"/>
</dbReference>
<evidence type="ECO:0000256" key="3">
    <source>
        <dbReference type="ARBA" id="ARBA00022806"/>
    </source>
</evidence>
<dbReference type="Proteomes" id="UP000580568">
    <property type="component" value="Unassembled WGS sequence"/>
</dbReference>
<dbReference type="InterPro" id="IPR013986">
    <property type="entry name" value="DExx_box_DNA_helicase_dom_sf"/>
</dbReference>
<evidence type="ECO:0000313" key="7">
    <source>
        <dbReference type="EMBL" id="GFP74146.1"/>
    </source>
</evidence>
<dbReference type="PANTHER" id="PTHR11070">
    <property type="entry name" value="UVRD / RECB / PCRA DNA HELICASE FAMILY MEMBER"/>
    <property type="match status" value="1"/>
</dbReference>
<evidence type="ECO:0000313" key="8">
    <source>
        <dbReference type="Proteomes" id="UP000580568"/>
    </source>
</evidence>
<protein>
    <submittedName>
        <fullName evidence="7">DNA helicase IV</fullName>
    </submittedName>
</protein>
<dbReference type="InterPro" id="IPR000212">
    <property type="entry name" value="DNA_helicase_UvrD/REP"/>
</dbReference>
<dbReference type="AlphaFoldDB" id="A0A6V8SBR6"/>
<keyword evidence="8" id="KW-1185">Reference proteome</keyword>
<dbReference type="PROSITE" id="PS51198">
    <property type="entry name" value="UVRD_HELICASE_ATP_BIND"/>
    <property type="match status" value="1"/>
</dbReference>
<dbReference type="InterPro" id="IPR027417">
    <property type="entry name" value="P-loop_NTPase"/>
</dbReference>
<reference evidence="7 8" key="1">
    <citation type="submission" date="2020-07" db="EMBL/GenBank/DDBJ databases">
        <title>A new beta-1,3-glucan-decomposing anaerobic bacterium isolated from anoxic soil subjected to biological soil disinfestation.</title>
        <authorList>
            <person name="Ueki A."/>
            <person name="Tonouchi A."/>
        </authorList>
    </citation>
    <scope>NUCLEOTIDE SEQUENCE [LARGE SCALE GENOMIC DNA]</scope>
    <source>
        <strain evidence="7 8">TW1</strain>
    </source>
</reference>
<evidence type="ECO:0000256" key="4">
    <source>
        <dbReference type="ARBA" id="ARBA00022840"/>
    </source>
</evidence>
<dbReference type="SUPFAM" id="SSF52540">
    <property type="entry name" value="P-loop containing nucleoside triphosphate hydrolases"/>
    <property type="match status" value="1"/>
</dbReference>
<dbReference type="PANTHER" id="PTHR11070:SF17">
    <property type="entry name" value="DNA HELICASE IV"/>
    <property type="match status" value="1"/>
</dbReference>
<dbReference type="GO" id="GO:0005524">
    <property type="term" value="F:ATP binding"/>
    <property type="evidence" value="ECO:0007669"/>
    <property type="project" value="UniProtKB-UniRule"/>
</dbReference>
<dbReference type="GO" id="GO:0043138">
    <property type="term" value="F:3'-5' DNA helicase activity"/>
    <property type="evidence" value="ECO:0007669"/>
    <property type="project" value="UniProtKB-EC"/>
</dbReference>
<feature type="binding site" evidence="5">
    <location>
        <begin position="229"/>
        <end position="236"/>
    </location>
    <ligand>
        <name>ATP</name>
        <dbReference type="ChEBI" id="CHEBI:30616"/>
    </ligand>
</feature>
<keyword evidence="4 5" id="KW-0067">ATP-binding</keyword>
<keyword evidence="2 5" id="KW-0378">Hydrolase</keyword>
<dbReference type="Gene3D" id="1.10.10.160">
    <property type="match status" value="1"/>
</dbReference>
<evidence type="ECO:0000259" key="6">
    <source>
        <dbReference type="PROSITE" id="PS51198"/>
    </source>
</evidence>